<evidence type="ECO:0000256" key="2">
    <source>
        <dbReference type="ARBA" id="ARBA00023008"/>
    </source>
</evidence>
<dbReference type="Gene3D" id="2.60.40.420">
    <property type="entry name" value="Cupredoxins - blue copper proteins"/>
    <property type="match status" value="1"/>
</dbReference>
<sequence>MHQWIRRQTVTLVLFGLACVGIAGLSVRAVDSGSSVREIVLVVRDMAFYIEGQTIQNPRLRFKANEDVRIVLRNIESGMLHGFRIDSMDVSVAGLGAGQVGSVQFRVPSNMGIHEYICTPHSAMMRGVIEVVETQ</sequence>
<dbReference type="InterPro" id="IPR008972">
    <property type="entry name" value="Cupredoxin"/>
</dbReference>
<reference evidence="4" key="1">
    <citation type="submission" date="2018-05" db="EMBL/GenBank/DDBJ databases">
        <authorList>
            <person name="Lanie J.A."/>
            <person name="Ng W.-L."/>
            <person name="Kazmierczak K.M."/>
            <person name="Andrzejewski T.M."/>
            <person name="Davidsen T.M."/>
            <person name="Wayne K.J."/>
            <person name="Tettelin H."/>
            <person name="Glass J.I."/>
            <person name="Rusch D."/>
            <person name="Podicherti R."/>
            <person name="Tsui H.-C.T."/>
            <person name="Winkler M.E."/>
        </authorList>
    </citation>
    <scope>NUCLEOTIDE SEQUENCE</scope>
</reference>
<organism evidence="4">
    <name type="scientific">marine metagenome</name>
    <dbReference type="NCBI Taxonomy" id="408172"/>
    <lineage>
        <taxon>unclassified sequences</taxon>
        <taxon>metagenomes</taxon>
        <taxon>ecological metagenomes</taxon>
    </lineage>
</organism>
<dbReference type="SUPFAM" id="SSF49503">
    <property type="entry name" value="Cupredoxins"/>
    <property type="match status" value="1"/>
</dbReference>
<evidence type="ECO:0000313" key="4">
    <source>
        <dbReference type="EMBL" id="SUZ49500.1"/>
    </source>
</evidence>
<dbReference type="AlphaFoldDB" id="A0A381N4D4"/>
<keyword evidence="2" id="KW-0186">Copper</keyword>
<evidence type="ECO:0000259" key="3">
    <source>
        <dbReference type="Pfam" id="PF00127"/>
    </source>
</evidence>
<dbReference type="Pfam" id="PF00127">
    <property type="entry name" value="Copper-bind"/>
    <property type="match status" value="1"/>
</dbReference>
<dbReference type="PROSITE" id="PS51257">
    <property type="entry name" value="PROKAR_LIPOPROTEIN"/>
    <property type="match status" value="1"/>
</dbReference>
<feature type="domain" description="Blue (type 1) copper" evidence="3">
    <location>
        <begin position="95"/>
        <end position="131"/>
    </location>
</feature>
<name>A0A381N4D4_9ZZZZ</name>
<protein>
    <recommendedName>
        <fullName evidence="3">Blue (type 1) copper domain-containing protein</fullName>
    </recommendedName>
</protein>
<dbReference type="GO" id="GO:0005507">
    <property type="term" value="F:copper ion binding"/>
    <property type="evidence" value="ECO:0007669"/>
    <property type="project" value="InterPro"/>
</dbReference>
<proteinExistence type="predicted"/>
<dbReference type="InterPro" id="IPR000923">
    <property type="entry name" value="BlueCu_1"/>
</dbReference>
<keyword evidence="1" id="KW-0479">Metal-binding</keyword>
<evidence type="ECO:0000256" key="1">
    <source>
        <dbReference type="ARBA" id="ARBA00022723"/>
    </source>
</evidence>
<dbReference type="GO" id="GO:0009055">
    <property type="term" value="F:electron transfer activity"/>
    <property type="evidence" value="ECO:0007669"/>
    <property type="project" value="InterPro"/>
</dbReference>
<dbReference type="EMBL" id="UINC01000120">
    <property type="protein sequence ID" value="SUZ49500.1"/>
    <property type="molecule type" value="Genomic_DNA"/>
</dbReference>
<accession>A0A381N4D4</accession>
<gene>
    <name evidence="4" type="ORF">METZ01_LOCUS2354</name>
</gene>